<dbReference type="InterPro" id="IPR021858">
    <property type="entry name" value="Fun_TF"/>
</dbReference>
<accession>A0A8H4LC75</accession>
<name>A0A8H4LC75_9HYPO</name>
<dbReference type="Pfam" id="PF11951">
    <property type="entry name" value="Fungal_trans_2"/>
    <property type="match status" value="1"/>
</dbReference>
<dbReference type="OrthoDB" id="3251668at2759"/>
<evidence type="ECO:0000313" key="3">
    <source>
        <dbReference type="EMBL" id="KAF4465575.1"/>
    </source>
</evidence>
<proteinExistence type="predicted"/>
<keyword evidence="4" id="KW-1185">Reference proteome</keyword>
<comment type="subcellular location">
    <subcellularLocation>
        <location evidence="1">Nucleus</location>
    </subcellularLocation>
</comment>
<comment type="caution">
    <text evidence="3">The sequence shown here is derived from an EMBL/GenBank/DDBJ whole genome shotgun (WGS) entry which is preliminary data.</text>
</comment>
<protein>
    <submittedName>
        <fullName evidence="3">C6 transcription factor</fullName>
    </submittedName>
</protein>
<dbReference type="PANTHER" id="PTHR37534:SF20">
    <property type="entry name" value="PRO1A C6 ZINK-FINGER PROTEIN"/>
    <property type="match status" value="1"/>
</dbReference>
<evidence type="ECO:0000256" key="2">
    <source>
        <dbReference type="ARBA" id="ARBA00023242"/>
    </source>
</evidence>
<dbReference type="PANTHER" id="PTHR37534">
    <property type="entry name" value="TRANSCRIPTIONAL ACTIVATOR PROTEIN UGA3"/>
    <property type="match status" value="1"/>
</dbReference>
<dbReference type="GO" id="GO:0005634">
    <property type="term" value="C:nucleus"/>
    <property type="evidence" value="ECO:0007669"/>
    <property type="project" value="UniProtKB-SubCell"/>
</dbReference>
<organism evidence="3 4">
    <name type="scientific">Fusarium albosuccineum</name>
    <dbReference type="NCBI Taxonomy" id="1237068"/>
    <lineage>
        <taxon>Eukaryota</taxon>
        <taxon>Fungi</taxon>
        <taxon>Dikarya</taxon>
        <taxon>Ascomycota</taxon>
        <taxon>Pezizomycotina</taxon>
        <taxon>Sordariomycetes</taxon>
        <taxon>Hypocreomycetidae</taxon>
        <taxon>Hypocreales</taxon>
        <taxon>Nectriaceae</taxon>
        <taxon>Fusarium</taxon>
        <taxon>Fusarium decemcellulare species complex</taxon>
    </lineage>
</organism>
<gene>
    <name evidence="3" type="ORF">FALBO_7573</name>
</gene>
<dbReference type="Proteomes" id="UP000554235">
    <property type="component" value="Unassembled WGS sequence"/>
</dbReference>
<keyword evidence="2" id="KW-0539">Nucleus</keyword>
<dbReference type="AlphaFoldDB" id="A0A8H4LC75"/>
<sequence length="549" mass="61814">MNDGHRQRQMVQKLKTQVKQDAKRRRGIALIENIAQTLAGQSNDLDELSPRSIPRQSRSFVKTGPPLTDMALFTTRSPQLFDRALESLTTPPTYTTNKLEMGYLMGCMEYVFPILFPFYNPAILEGGRSWPVMLALKSVGFSKSVTSLSSYFFSAIPVVPGPVHNACFTKTWHELSHQTNMALTSVQHDLQHLQSQGIDSNLRGAVHLLANIVQLLVLERELFTSSEWQVHLKAATGLLEQILLHHGVDNPGQDPSIAAVVEKLADPIPLQASTSTPLNPEQAAFLFFSTIMVVEDIVISTYLDQHPKLRRYLAEEGPRDPRHVLRVETLTGCQGWVFQLLGDTTTLNTWKKIKWQNSQLVTDQLHHRVKEIDQRWQDGIKHLDQRSSWRRDETDAAYGLYGPLESVLRDSNYTYAHAVGSSGINTGITQIWAYAARTLLLITLLGWQPTHQDIVDCVEHTVNLLNDISSPSWLRLLIWPICVTGCIAVEQQRPTIRSILDKMGALGALGSVRSARSIIESVWAQQELDVETWDFTTCFNLLEHTTLLV</sequence>
<reference evidence="3 4" key="1">
    <citation type="submission" date="2020-01" db="EMBL/GenBank/DDBJ databases">
        <title>Identification and distribution of gene clusters putatively required for synthesis of sphingolipid metabolism inhibitors in phylogenetically diverse species of the filamentous fungus Fusarium.</title>
        <authorList>
            <person name="Kim H.-S."/>
            <person name="Busman M."/>
            <person name="Brown D.W."/>
            <person name="Divon H."/>
            <person name="Uhlig S."/>
            <person name="Proctor R.H."/>
        </authorList>
    </citation>
    <scope>NUCLEOTIDE SEQUENCE [LARGE SCALE GENOMIC DNA]</scope>
    <source>
        <strain evidence="3 4">NRRL 20459</strain>
    </source>
</reference>
<evidence type="ECO:0000313" key="4">
    <source>
        <dbReference type="Proteomes" id="UP000554235"/>
    </source>
</evidence>
<evidence type="ECO:0000256" key="1">
    <source>
        <dbReference type="ARBA" id="ARBA00004123"/>
    </source>
</evidence>
<dbReference type="EMBL" id="JAADYS010001013">
    <property type="protein sequence ID" value="KAF4465575.1"/>
    <property type="molecule type" value="Genomic_DNA"/>
</dbReference>